<dbReference type="RefSeq" id="WP_094438728.1">
    <property type="nucleotide sequence ID" value="NZ_NKDB02000002.1"/>
</dbReference>
<evidence type="ECO:0008006" key="3">
    <source>
        <dbReference type="Google" id="ProtNLM"/>
    </source>
</evidence>
<gene>
    <name evidence="1" type="ORF">CE154_014665</name>
</gene>
<accession>A0A420KDD8</accession>
<dbReference type="AlphaFoldDB" id="A0A420KDD8"/>
<evidence type="ECO:0000313" key="2">
    <source>
        <dbReference type="Proteomes" id="UP000216225"/>
    </source>
</evidence>
<evidence type="ECO:0000313" key="1">
    <source>
        <dbReference type="EMBL" id="RKJ97220.1"/>
    </source>
</evidence>
<proteinExistence type="predicted"/>
<name>A0A420KDD8_9BURK</name>
<organism evidence="1 2">
    <name type="scientific">Alicycliphilus denitrificans</name>
    <dbReference type="NCBI Taxonomy" id="179636"/>
    <lineage>
        <taxon>Bacteria</taxon>
        <taxon>Pseudomonadati</taxon>
        <taxon>Pseudomonadota</taxon>
        <taxon>Betaproteobacteria</taxon>
        <taxon>Burkholderiales</taxon>
        <taxon>Comamonadaceae</taxon>
        <taxon>Alicycliphilus</taxon>
    </lineage>
</organism>
<dbReference type="InterPro" id="IPR011008">
    <property type="entry name" value="Dimeric_a/b-barrel"/>
</dbReference>
<dbReference type="SUPFAM" id="SSF54909">
    <property type="entry name" value="Dimeric alpha+beta barrel"/>
    <property type="match status" value="1"/>
</dbReference>
<dbReference type="Gene3D" id="3.30.70.100">
    <property type="match status" value="1"/>
</dbReference>
<sequence length="114" mass="13201">MPEYTMVIFTNPTKGMEAEFDEWYVNQHLPDVLKVPGFKAGQRFELVNEQLKDGPHPWRFMTVFDIETDDLKATFDALKSRVNTPEMPMSPSLSEQRISYSFRAVTPKLKAEQS</sequence>
<dbReference type="EMBL" id="NKDB02000002">
    <property type="protein sequence ID" value="RKJ97220.1"/>
    <property type="molecule type" value="Genomic_DNA"/>
</dbReference>
<dbReference type="Proteomes" id="UP000216225">
    <property type="component" value="Unassembled WGS sequence"/>
</dbReference>
<comment type="caution">
    <text evidence="1">The sequence shown here is derived from an EMBL/GenBank/DDBJ whole genome shotgun (WGS) entry which is preliminary data.</text>
</comment>
<protein>
    <recommendedName>
        <fullName evidence="3">Ethyl tert-butyl ether degradation EthD</fullName>
    </recommendedName>
</protein>
<reference evidence="1 2" key="1">
    <citation type="submission" date="2018-09" db="EMBL/GenBank/DDBJ databases">
        <title>Genome comparison of Alicycliphilus sp. BQ1, a polyurethanolytic bacterium, with its closest phylogenetic relatives Alicycliphilus denitrificans BC and K601, unable to attack polyurethane.</title>
        <authorList>
            <person name="Loza-Tavera H."/>
            <person name="Lozano L."/>
            <person name="Cevallos M."/>
            <person name="Maya-Lucas O."/>
            <person name="Garcia-Mena J."/>
            <person name="Hernandez J."/>
        </authorList>
    </citation>
    <scope>NUCLEOTIDE SEQUENCE [LARGE SCALE GENOMIC DNA]</scope>
    <source>
        <strain evidence="1 2">BQ1</strain>
    </source>
</reference>